<protein>
    <submittedName>
        <fullName evidence="10">Serine hydrolase</fullName>
    </submittedName>
</protein>
<keyword evidence="4" id="KW-0133">Cell shape</keyword>
<dbReference type="RefSeq" id="WP_189364492.1">
    <property type="nucleotide sequence ID" value="NZ_BAAAVA010000011.1"/>
</dbReference>
<comment type="caution">
    <text evidence="10">The sequence shown here is derived from an EMBL/GenBank/DDBJ whole genome shotgun (WGS) entry which is preliminary data.</text>
</comment>
<sequence>MFPLPSVPRRTWTAVGALLLLAALTALVALPRTDRDASARQQGAPTEITDDGGIPWPGEGQAAVTLEGSGQVLTHGAQRPVPIASLTKVMTAYVVLTGHPLRPGEEGPRIEVDPQAAHEAGVGGESTVVVTPGDRRTERELLHLLLLPSANNIARLLARWDAGSEEAFVRKMQRAARDLGMRDTTYTDASGIEPTTTSTAADQLKLAREAMRLPVLRDIVATRETTVPGVGRVANGNTLLGTSGVVGLKTGSSTPAGGNLLWAAKTDGTHLLLGAVLHQRANTTPAEGLTAALEASRTLIDGLRARPRTHGSEG</sequence>
<evidence type="ECO:0000256" key="4">
    <source>
        <dbReference type="ARBA" id="ARBA00022960"/>
    </source>
</evidence>
<gene>
    <name evidence="10" type="ORF">GCM10010478_14720</name>
</gene>
<dbReference type="InterPro" id="IPR001967">
    <property type="entry name" value="Peptidase_S11_N"/>
</dbReference>
<evidence type="ECO:0000256" key="8">
    <source>
        <dbReference type="SAM" id="MobiDB-lite"/>
    </source>
</evidence>
<keyword evidence="5" id="KW-0573">Peptidoglycan synthesis</keyword>
<dbReference type="PRINTS" id="PR00725">
    <property type="entry name" value="DADACBPTASE1"/>
</dbReference>
<evidence type="ECO:0000313" key="10">
    <source>
        <dbReference type="EMBL" id="GAA2916389.1"/>
    </source>
</evidence>
<evidence type="ECO:0000256" key="1">
    <source>
        <dbReference type="ARBA" id="ARBA00007164"/>
    </source>
</evidence>
<evidence type="ECO:0000256" key="3">
    <source>
        <dbReference type="ARBA" id="ARBA00022801"/>
    </source>
</evidence>
<evidence type="ECO:0000256" key="2">
    <source>
        <dbReference type="ARBA" id="ARBA00022729"/>
    </source>
</evidence>
<dbReference type="Proteomes" id="UP001501423">
    <property type="component" value="Unassembled WGS sequence"/>
</dbReference>
<accession>A0ABN3WJC5</accession>
<feature type="domain" description="Peptidase S11 D-alanyl-D-alanine carboxypeptidase A N-terminal" evidence="9">
    <location>
        <begin position="67"/>
        <end position="272"/>
    </location>
</feature>
<dbReference type="PANTHER" id="PTHR21581:SF33">
    <property type="entry name" value="D-ALANYL-D-ALANINE CARBOXYPEPTIDASE DACB"/>
    <property type="match status" value="1"/>
</dbReference>
<evidence type="ECO:0000259" key="9">
    <source>
        <dbReference type="Pfam" id="PF00768"/>
    </source>
</evidence>
<dbReference type="GO" id="GO:0016787">
    <property type="term" value="F:hydrolase activity"/>
    <property type="evidence" value="ECO:0007669"/>
    <property type="project" value="UniProtKB-KW"/>
</dbReference>
<evidence type="ECO:0000256" key="7">
    <source>
        <dbReference type="RuleBase" id="RU004016"/>
    </source>
</evidence>
<keyword evidence="11" id="KW-1185">Reference proteome</keyword>
<keyword evidence="2" id="KW-0732">Signal</keyword>
<dbReference type="InterPro" id="IPR018044">
    <property type="entry name" value="Peptidase_S11"/>
</dbReference>
<dbReference type="InterPro" id="IPR012338">
    <property type="entry name" value="Beta-lactam/transpept-like"/>
</dbReference>
<keyword evidence="3 10" id="KW-0378">Hydrolase</keyword>
<dbReference type="EMBL" id="BAAAVA010000011">
    <property type="protein sequence ID" value="GAA2916389.1"/>
    <property type="molecule type" value="Genomic_DNA"/>
</dbReference>
<evidence type="ECO:0000256" key="5">
    <source>
        <dbReference type="ARBA" id="ARBA00022984"/>
    </source>
</evidence>
<organism evidence="10 11">
    <name type="scientific">Streptomyces erythrogriseus</name>
    <dbReference type="NCBI Taxonomy" id="284027"/>
    <lineage>
        <taxon>Bacteria</taxon>
        <taxon>Bacillati</taxon>
        <taxon>Actinomycetota</taxon>
        <taxon>Actinomycetes</taxon>
        <taxon>Kitasatosporales</taxon>
        <taxon>Streptomycetaceae</taxon>
        <taxon>Streptomyces</taxon>
        <taxon>Streptomyces griseoincarnatus group</taxon>
    </lineage>
</organism>
<dbReference type="Gene3D" id="3.40.710.10">
    <property type="entry name" value="DD-peptidase/beta-lactamase superfamily"/>
    <property type="match status" value="1"/>
</dbReference>
<evidence type="ECO:0000313" key="11">
    <source>
        <dbReference type="Proteomes" id="UP001501423"/>
    </source>
</evidence>
<comment type="similarity">
    <text evidence="1 7">Belongs to the peptidase S11 family.</text>
</comment>
<proteinExistence type="inferred from homology"/>
<dbReference type="Pfam" id="PF00768">
    <property type="entry name" value="Peptidase_S11"/>
    <property type="match status" value="1"/>
</dbReference>
<name>A0ABN3WJC5_9ACTN</name>
<keyword evidence="6" id="KW-0961">Cell wall biogenesis/degradation</keyword>
<dbReference type="SUPFAM" id="SSF56601">
    <property type="entry name" value="beta-lactamase/transpeptidase-like"/>
    <property type="match status" value="1"/>
</dbReference>
<dbReference type="PANTHER" id="PTHR21581">
    <property type="entry name" value="D-ALANYL-D-ALANINE CARBOXYPEPTIDASE"/>
    <property type="match status" value="1"/>
</dbReference>
<evidence type="ECO:0000256" key="6">
    <source>
        <dbReference type="ARBA" id="ARBA00023316"/>
    </source>
</evidence>
<feature type="region of interest" description="Disordered" evidence="8">
    <location>
        <begin position="36"/>
        <end position="57"/>
    </location>
</feature>
<reference evidence="10 11" key="1">
    <citation type="journal article" date="2019" name="Int. J. Syst. Evol. Microbiol.">
        <title>The Global Catalogue of Microorganisms (GCM) 10K type strain sequencing project: providing services to taxonomists for standard genome sequencing and annotation.</title>
        <authorList>
            <consortium name="The Broad Institute Genomics Platform"/>
            <consortium name="The Broad Institute Genome Sequencing Center for Infectious Disease"/>
            <person name="Wu L."/>
            <person name="Ma J."/>
        </authorList>
    </citation>
    <scope>NUCLEOTIDE SEQUENCE [LARGE SCALE GENOMIC DNA]</scope>
    <source>
        <strain evidence="10 11">JCM 9650</strain>
    </source>
</reference>